<dbReference type="Pfam" id="PF16976">
    <property type="entry name" value="RcpC"/>
    <property type="match status" value="1"/>
</dbReference>
<evidence type="ECO:0000256" key="1">
    <source>
        <dbReference type="SAM" id="MobiDB-lite"/>
    </source>
</evidence>
<evidence type="ECO:0000313" key="4">
    <source>
        <dbReference type="Proteomes" id="UP000297948"/>
    </source>
</evidence>
<proteinExistence type="predicted"/>
<evidence type="ECO:0000313" key="3">
    <source>
        <dbReference type="EMBL" id="TGB03393.1"/>
    </source>
</evidence>
<dbReference type="Proteomes" id="UP000297948">
    <property type="component" value="Unassembled WGS sequence"/>
</dbReference>
<dbReference type="OrthoDB" id="4808509at2"/>
<comment type="caution">
    <text evidence="3">The sequence shown here is derived from an EMBL/GenBank/DDBJ whole genome shotgun (WGS) entry which is preliminary data.</text>
</comment>
<protein>
    <recommendedName>
        <fullName evidence="2">Flp pilus assembly protein RcpC/CpaB domain-containing protein</fullName>
    </recommendedName>
</protein>
<sequence>MAPPIRSAPPNRAVPEFAPVRVHGRHRYRLRRWMSGPRAALALALAATGTMLVVGLPAAGDEDRGRTRGQATSPAAGAAPTTTEGKNAAARMPSTSTPRAAAETVSAPVRIADAASVRLLRPGDRVDVLAAADSGGASKARVVARAARVVRLPGEPSGADMADMADGGGALIVLAVPRPTATALVGASANARLAVTLC</sequence>
<feature type="region of interest" description="Disordered" evidence="1">
    <location>
        <begin position="60"/>
        <end position="103"/>
    </location>
</feature>
<keyword evidence="4" id="KW-1185">Reference proteome</keyword>
<evidence type="ECO:0000259" key="2">
    <source>
        <dbReference type="Pfam" id="PF16976"/>
    </source>
</evidence>
<dbReference type="InterPro" id="IPR031571">
    <property type="entry name" value="RcpC_dom"/>
</dbReference>
<dbReference type="AlphaFoldDB" id="A0A4Z0H1Z1"/>
<organism evidence="3 4">
    <name type="scientific">Streptomyces palmae</name>
    <dbReference type="NCBI Taxonomy" id="1701085"/>
    <lineage>
        <taxon>Bacteria</taxon>
        <taxon>Bacillati</taxon>
        <taxon>Actinomycetota</taxon>
        <taxon>Actinomycetes</taxon>
        <taxon>Kitasatosporales</taxon>
        <taxon>Streptomycetaceae</taxon>
        <taxon>Streptomyces</taxon>
    </lineage>
</organism>
<accession>A0A4Z0H1Z1</accession>
<dbReference type="EMBL" id="SRID01000190">
    <property type="protein sequence ID" value="TGB03393.1"/>
    <property type="molecule type" value="Genomic_DNA"/>
</dbReference>
<feature type="compositionally biased region" description="Low complexity" evidence="1">
    <location>
        <begin position="71"/>
        <end position="83"/>
    </location>
</feature>
<reference evidence="3 4" key="1">
    <citation type="submission" date="2019-03" db="EMBL/GenBank/DDBJ databases">
        <authorList>
            <person name="Gonzalez-Pimentel J.L."/>
        </authorList>
    </citation>
    <scope>NUCLEOTIDE SEQUENCE [LARGE SCALE GENOMIC DNA]</scope>
    <source>
        <strain evidence="3 4">JCM 31289</strain>
    </source>
</reference>
<name>A0A4Z0H1Z1_9ACTN</name>
<gene>
    <name evidence="3" type="ORF">E4099_19475</name>
</gene>
<feature type="domain" description="Flp pilus assembly protein RcpC/CpaB" evidence="2">
    <location>
        <begin position="109"/>
        <end position="197"/>
    </location>
</feature>
<dbReference type="RefSeq" id="WP_135340376.1">
    <property type="nucleotide sequence ID" value="NZ_JBHLTX010000036.1"/>
</dbReference>